<dbReference type="InterPro" id="IPR006224">
    <property type="entry name" value="PsdUridine_synth_RluA-like_CS"/>
</dbReference>
<evidence type="ECO:0000256" key="9">
    <source>
        <dbReference type="ARBA" id="ARBA00043049"/>
    </source>
</evidence>
<sequence>MMLPVLYQDHHLVAVHKPSGLLVHRSPIDRHETRFALQMVRDQLGQTVYAAHRLDKGTSGVLVFGLTPEAGRALSQTFETQQARKTYVAIVRGHPLGEGRIDHALSRQHDDHDPGAARALTAPQPALTLYRRLAIAEMPWTVDGRYPTTRYALMALHPETGRRHQLRRHMKHIAHPIIGDATHGKGVHNRVFARETGVQRLLLAAVELALPHPVTGAPLVLTAPLAEDFMQAATRLGWQEAVPASWRPQLPAGSGTIAAFDPETPSC</sequence>
<comment type="catalytic activity">
    <reaction evidence="3">
        <text>uridine(65) in tRNA = pseudouridine(65) in tRNA</text>
        <dbReference type="Rhea" id="RHEA:42536"/>
        <dbReference type="Rhea" id="RHEA-COMP:10103"/>
        <dbReference type="Rhea" id="RHEA-COMP:10104"/>
        <dbReference type="ChEBI" id="CHEBI:65314"/>
        <dbReference type="ChEBI" id="CHEBI:65315"/>
        <dbReference type="EC" id="5.4.99.26"/>
    </reaction>
</comment>
<evidence type="ECO:0000256" key="1">
    <source>
        <dbReference type="ARBA" id="ARBA00022694"/>
    </source>
</evidence>
<evidence type="ECO:0000313" key="12">
    <source>
        <dbReference type="Proteomes" id="UP000243535"/>
    </source>
</evidence>
<evidence type="ECO:0000256" key="5">
    <source>
        <dbReference type="ARBA" id="ARBA00038943"/>
    </source>
</evidence>
<reference evidence="12" key="1">
    <citation type="submission" date="2015-08" db="EMBL/GenBank/DDBJ databases">
        <authorList>
            <person name="Varghese N."/>
        </authorList>
    </citation>
    <scope>NUCLEOTIDE SEQUENCE [LARGE SCALE GENOMIC DNA]</scope>
    <source>
        <strain evidence="12">DSM 17901</strain>
    </source>
</reference>
<dbReference type="GO" id="GO:0160149">
    <property type="term" value="F:tRNA pseudouridine(65) synthase activity"/>
    <property type="evidence" value="ECO:0007669"/>
    <property type="project" value="UniProtKB-EC"/>
</dbReference>
<dbReference type="InterPro" id="IPR050188">
    <property type="entry name" value="RluA_PseudoU_synthase"/>
</dbReference>
<accession>A0A0K6GVU6</accession>
<dbReference type="PANTHER" id="PTHR21600:SF56">
    <property type="entry name" value="TRNA PSEUDOURIDINE SYNTHASE C"/>
    <property type="match status" value="1"/>
</dbReference>
<gene>
    <name evidence="11" type="ORF">Ga0061063_1368</name>
</gene>
<keyword evidence="1" id="KW-0819">tRNA processing</keyword>
<dbReference type="GO" id="GO:0003723">
    <property type="term" value="F:RNA binding"/>
    <property type="evidence" value="ECO:0007669"/>
    <property type="project" value="InterPro"/>
</dbReference>
<evidence type="ECO:0000256" key="3">
    <source>
        <dbReference type="ARBA" id="ARBA00036607"/>
    </source>
</evidence>
<keyword evidence="12" id="KW-1185">Reference proteome</keyword>
<evidence type="ECO:0000256" key="4">
    <source>
        <dbReference type="ARBA" id="ARBA00037670"/>
    </source>
</evidence>
<dbReference type="SUPFAM" id="SSF55120">
    <property type="entry name" value="Pseudouridine synthase"/>
    <property type="match status" value="1"/>
</dbReference>
<dbReference type="Proteomes" id="UP000243535">
    <property type="component" value="Unassembled WGS sequence"/>
</dbReference>
<protein>
    <recommendedName>
        <fullName evidence="6">tRNA pseudouridine synthase C</fullName>
        <ecNumber evidence="5">5.4.99.26</ecNumber>
    </recommendedName>
    <alternativeName>
        <fullName evidence="8">tRNA pseudouridine(65) synthase</fullName>
    </alternativeName>
    <alternativeName>
        <fullName evidence="9">tRNA pseudouridylate synthase C</fullName>
    </alternativeName>
    <alternativeName>
        <fullName evidence="7">tRNA-uridine isomerase C</fullName>
    </alternativeName>
</protein>
<evidence type="ECO:0000256" key="2">
    <source>
        <dbReference type="ARBA" id="ARBA00023235"/>
    </source>
</evidence>
<dbReference type="GO" id="GO:0000455">
    <property type="term" value="P:enzyme-directed rRNA pseudouridine synthesis"/>
    <property type="evidence" value="ECO:0007669"/>
    <property type="project" value="TreeGrafter"/>
</dbReference>
<feature type="domain" description="Pseudouridine synthase RsuA/RluA-like" evidence="10">
    <location>
        <begin position="11"/>
        <end position="172"/>
    </location>
</feature>
<dbReference type="EC" id="5.4.99.26" evidence="5"/>
<evidence type="ECO:0000256" key="8">
    <source>
        <dbReference type="ARBA" id="ARBA00041975"/>
    </source>
</evidence>
<dbReference type="PROSITE" id="PS01129">
    <property type="entry name" value="PSI_RLU"/>
    <property type="match status" value="1"/>
</dbReference>
<dbReference type="GO" id="GO:0008033">
    <property type="term" value="P:tRNA processing"/>
    <property type="evidence" value="ECO:0007669"/>
    <property type="project" value="UniProtKB-KW"/>
</dbReference>
<dbReference type="Gene3D" id="3.30.2350.10">
    <property type="entry name" value="Pseudouridine synthase"/>
    <property type="match status" value="1"/>
</dbReference>
<proteinExistence type="predicted"/>
<dbReference type="AlphaFoldDB" id="A0A0K6GVU6"/>
<evidence type="ECO:0000256" key="7">
    <source>
        <dbReference type="ARBA" id="ARBA00041803"/>
    </source>
</evidence>
<name>A0A0K6GVU6_9NEIS</name>
<evidence type="ECO:0000259" key="10">
    <source>
        <dbReference type="Pfam" id="PF00849"/>
    </source>
</evidence>
<dbReference type="EMBL" id="CYHA01000002">
    <property type="protein sequence ID" value="CUA82623.1"/>
    <property type="molecule type" value="Genomic_DNA"/>
</dbReference>
<evidence type="ECO:0000313" key="11">
    <source>
        <dbReference type="EMBL" id="CUA82623.1"/>
    </source>
</evidence>
<dbReference type="InterPro" id="IPR006145">
    <property type="entry name" value="PsdUridine_synth_RsuA/RluA"/>
</dbReference>
<keyword evidence="2" id="KW-0413">Isomerase</keyword>
<dbReference type="RefSeq" id="WP_245622701.1">
    <property type="nucleotide sequence ID" value="NZ_CYHA01000002.1"/>
</dbReference>
<organism evidence="11 12">
    <name type="scientific">Gulbenkiania indica</name>
    <dbReference type="NCBI Taxonomy" id="375574"/>
    <lineage>
        <taxon>Bacteria</taxon>
        <taxon>Pseudomonadati</taxon>
        <taxon>Pseudomonadota</taxon>
        <taxon>Betaproteobacteria</taxon>
        <taxon>Neisseriales</taxon>
        <taxon>Chromobacteriaceae</taxon>
        <taxon>Gulbenkiania</taxon>
    </lineage>
</organism>
<dbReference type="PANTHER" id="PTHR21600">
    <property type="entry name" value="MITOCHONDRIAL RNA PSEUDOURIDINE SYNTHASE"/>
    <property type="match status" value="1"/>
</dbReference>
<comment type="function">
    <text evidence="4">Responsible for synthesis of pseudouridine from uracil-65 in transfer RNAs.</text>
</comment>
<dbReference type="InterPro" id="IPR020103">
    <property type="entry name" value="PsdUridine_synth_cat_dom_sf"/>
</dbReference>
<dbReference type="STRING" id="375574.GCA_001418035_01160"/>
<dbReference type="Pfam" id="PF00849">
    <property type="entry name" value="PseudoU_synth_2"/>
    <property type="match status" value="1"/>
</dbReference>
<evidence type="ECO:0000256" key="6">
    <source>
        <dbReference type="ARBA" id="ARBA00040675"/>
    </source>
</evidence>